<evidence type="ECO:0000313" key="4">
    <source>
        <dbReference type="Proteomes" id="UP000193218"/>
    </source>
</evidence>
<feature type="compositionally biased region" description="Acidic residues" evidence="1">
    <location>
        <begin position="334"/>
        <end position="345"/>
    </location>
</feature>
<feature type="compositionally biased region" description="Basic residues" evidence="1">
    <location>
        <begin position="312"/>
        <end position="322"/>
    </location>
</feature>
<feature type="compositionally biased region" description="Low complexity" evidence="1">
    <location>
        <begin position="288"/>
        <end position="311"/>
    </location>
</feature>
<dbReference type="STRING" id="4999.A0A1Y1UEE0"/>
<accession>A0A1Y1UEE0</accession>
<keyword evidence="2" id="KW-0472">Membrane</keyword>
<dbReference type="RefSeq" id="XP_021870003.1">
    <property type="nucleotide sequence ID" value="XM_022016199.1"/>
</dbReference>
<keyword evidence="4" id="KW-1185">Reference proteome</keyword>
<feature type="region of interest" description="Disordered" evidence="1">
    <location>
        <begin position="87"/>
        <end position="145"/>
    </location>
</feature>
<name>A0A1Y1UEE0_9TREE</name>
<evidence type="ECO:0000256" key="2">
    <source>
        <dbReference type="SAM" id="Phobius"/>
    </source>
</evidence>
<feature type="region of interest" description="Disordered" evidence="1">
    <location>
        <begin position="20"/>
        <end position="73"/>
    </location>
</feature>
<feature type="compositionally biased region" description="Low complexity" evidence="1">
    <location>
        <begin position="51"/>
        <end position="62"/>
    </location>
</feature>
<feature type="transmembrane region" description="Helical" evidence="2">
    <location>
        <begin position="463"/>
        <end position="486"/>
    </location>
</feature>
<dbReference type="OrthoDB" id="2565225at2759"/>
<dbReference type="AlphaFoldDB" id="A0A1Y1UEE0"/>
<feature type="compositionally biased region" description="Basic residues" evidence="1">
    <location>
        <begin position="210"/>
        <end position="227"/>
    </location>
</feature>
<dbReference type="InParanoid" id="A0A1Y1UEE0"/>
<feature type="region of interest" description="Disordered" evidence="1">
    <location>
        <begin position="275"/>
        <end position="354"/>
    </location>
</feature>
<evidence type="ECO:0000256" key="1">
    <source>
        <dbReference type="SAM" id="MobiDB-lite"/>
    </source>
</evidence>
<protein>
    <submittedName>
        <fullName evidence="3">Uncharacterized protein</fullName>
    </submittedName>
</protein>
<comment type="caution">
    <text evidence="3">The sequence shown here is derived from an EMBL/GenBank/DDBJ whole genome shotgun (WGS) entry which is preliminary data.</text>
</comment>
<keyword evidence="2" id="KW-1133">Transmembrane helix</keyword>
<dbReference type="EMBL" id="NBSH01000009">
    <property type="protein sequence ID" value="ORX35874.1"/>
    <property type="molecule type" value="Genomic_DNA"/>
</dbReference>
<feature type="compositionally biased region" description="Polar residues" evidence="1">
    <location>
        <begin position="92"/>
        <end position="119"/>
    </location>
</feature>
<dbReference type="Proteomes" id="UP000193218">
    <property type="component" value="Unassembled WGS sequence"/>
</dbReference>
<keyword evidence="2" id="KW-0812">Transmembrane</keyword>
<evidence type="ECO:0000313" key="3">
    <source>
        <dbReference type="EMBL" id="ORX35874.1"/>
    </source>
</evidence>
<gene>
    <name evidence="3" type="ORF">BD324DRAFT_629347</name>
</gene>
<feature type="region of interest" description="Disordered" evidence="1">
    <location>
        <begin position="186"/>
        <end position="234"/>
    </location>
</feature>
<sequence>MAAVGLSTFGTSPESDSYLARAAMSTTMSSHSTDQSSISEAQPTRATMARLASASSHQLFHSSSHRPDSMASDQTDHIVDALASLPWAEPPTKSSPTLSAARTPTYSFLSSDPSQPRATQSRHDSRASTASSRRMRREEDFPMSPSVMTHDFHEIQVARLSNCSGMADVSIRGSTYSAAPSPYARTFGITPEVTPHSGSRSARSSMIRALSRRSVRSKSTKSSKSKRGSSSTLGHRFGDKRWEWAKNDNSVEVEETMDLLSLVGRATVLERMLKRGKRVSTATQHSLRIPSRVSSRASSRPRTRTPQSSRSLRMRLSRRLRRQSSQEDIFTELASDDEEEEEMDDPTLFPPEAQRRRFSLPPSSYHRFMRGVQVSENIVVFPQERPPPVPEKDVFNCTRVICVDPMSPLWIPVDLGEAEKGEGVADRSQSPHLGHRSPHWRNRQSVISYMSMGQWDQLATRRWWIAVGSGVALILVLIVGLLAGLLSRR</sequence>
<dbReference type="GeneID" id="33558008"/>
<proteinExistence type="predicted"/>
<organism evidence="3 4">
    <name type="scientific">Kockovaella imperatae</name>
    <dbReference type="NCBI Taxonomy" id="4999"/>
    <lineage>
        <taxon>Eukaryota</taxon>
        <taxon>Fungi</taxon>
        <taxon>Dikarya</taxon>
        <taxon>Basidiomycota</taxon>
        <taxon>Agaricomycotina</taxon>
        <taxon>Tremellomycetes</taxon>
        <taxon>Tremellales</taxon>
        <taxon>Cuniculitremaceae</taxon>
        <taxon>Kockovaella</taxon>
    </lineage>
</organism>
<feature type="compositionally biased region" description="Low complexity" evidence="1">
    <location>
        <begin position="25"/>
        <end position="39"/>
    </location>
</feature>
<reference evidence="3 4" key="1">
    <citation type="submission" date="2017-03" db="EMBL/GenBank/DDBJ databases">
        <title>Widespread Adenine N6-methylation of Active Genes in Fungi.</title>
        <authorList>
            <consortium name="DOE Joint Genome Institute"/>
            <person name="Mondo S.J."/>
            <person name="Dannebaum R.O."/>
            <person name="Kuo R.C."/>
            <person name="Louie K.B."/>
            <person name="Bewick A.J."/>
            <person name="Labutti K."/>
            <person name="Haridas S."/>
            <person name="Kuo A."/>
            <person name="Salamov A."/>
            <person name="Ahrendt S.R."/>
            <person name="Lau R."/>
            <person name="Bowen B.P."/>
            <person name="Lipzen A."/>
            <person name="Sullivan W."/>
            <person name="Andreopoulos W.B."/>
            <person name="Clum A."/>
            <person name="Lindquist E."/>
            <person name="Daum C."/>
            <person name="Northen T.R."/>
            <person name="Ramamoorthy G."/>
            <person name="Schmitz R.J."/>
            <person name="Gryganskyi A."/>
            <person name="Culley D."/>
            <person name="Magnuson J."/>
            <person name="James T.Y."/>
            <person name="O'Malley M.A."/>
            <person name="Stajich J.E."/>
            <person name="Spatafora J.W."/>
            <person name="Visel A."/>
            <person name="Grigoriev I.V."/>
        </authorList>
    </citation>
    <scope>NUCLEOTIDE SEQUENCE [LARGE SCALE GENOMIC DNA]</scope>
    <source>
        <strain evidence="3 4">NRRL Y-17943</strain>
    </source>
</reference>